<dbReference type="SMART" id="SM00192">
    <property type="entry name" value="LDLa"/>
    <property type="match status" value="1"/>
</dbReference>
<sequence length="203" mass="22018">MITLPKGVVSTPGYPKMLKKNTTCVWVVSFPPQDGDNVNVVKYSFLINGTAYQPGSVEIRDGSSVRSDIVDVGTVVINKMSTNMTRSSGLWVKYSVRLVKGSAPAFRLNFTKYACPKTQQCDNGVCMQDNWKCNGNNDCGDNSDEMDCGGKPVPGSTGISVTVFVVTLLVVTALTIAATLLIQRYVLRARSPYNQFQDNAAEA</sequence>
<dbReference type="Pfam" id="PF00057">
    <property type="entry name" value="Ldl_recept_a"/>
    <property type="match status" value="1"/>
</dbReference>
<organism evidence="5 6">
    <name type="scientific">Priapulus caudatus</name>
    <name type="common">Priapulid worm</name>
    <dbReference type="NCBI Taxonomy" id="37621"/>
    <lineage>
        <taxon>Eukaryota</taxon>
        <taxon>Metazoa</taxon>
        <taxon>Ecdysozoa</taxon>
        <taxon>Scalidophora</taxon>
        <taxon>Priapulida</taxon>
        <taxon>Priapulimorpha</taxon>
        <taxon>Priapulimorphida</taxon>
        <taxon>Priapulidae</taxon>
        <taxon>Priapulus</taxon>
    </lineage>
</organism>
<dbReference type="InterPro" id="IPR035914">
    <property type="entry name" value="Sperma_CUB_dom_sf"/>
</dbReference>
<dbReference type="RefSeq" id="XP_014676036.1">
    <property type="nucleotide sequence ID" value="XM_014820550.1"/>
</dbReference>
<keyword evidence="3" id="KW-0472">Membrane</keyword>
<accession>A0ABM1EV15</accession>
<feature type="domain" description="CUB" evidence="4">
    <location>
        <begin position="1"/>
        <end position="113"/>
    </location>
</feature>
<protein>
    <submittedName>
        <fullName evidence="6">Low-density lipoprotein receptor-related protein 3-like</fullName>
    </submittedName>
</protein>
<dbReference type="CDD" id="cd00112">
    <property type="entry name" value="LDLa"/>
    <property type="match status" value="1"/>
</dbReference>
<dbReference type="Gene3D" id="4.10.400.10">
    <property type="entry name" value="Low-density Lipoprotein Receptor"/>
    <property type="match status" value="1"/>
</dbReference>
<keyword evidence="3" id="KW-1133">Transmembrane helix</keyword>
<dbReference type="PROSITE" id="PS01209">
    <property type="entry name" value="LDLRA_1"/>
    <property type="match status" value="1"/>
</dbReference>
<dbReference type="Proteomes" id="UP000695022">
    <property type="component" value="Unplaced"/>
</dbReference>
<evidence type="ECO:0000313" key="5">
    <source>
        <dbReference type="Proteomes" id="UP000695022"/>
    </source>
</evidence>
<dbReference type="Pfam" id="PF00431">
    <property type="entry name" value="CUB"/>
    <property type="match status" value="1"/>
</dbReference>
<dbReference type="PROSITE" id="PS50068">
    <property type="entry name" value="LDLRA_2"/>
    <property type="match status" value="1"/>
</dbReference>
<keyword evidence="3" id="KW-0812">Transmembrane</keyword>
<feature type="transmembrane region" description="Helical" evidence="3">
    <location>
        <begin position="161"/>
        <end position="182"/>
    </location>
</feature>
<dbReference type="PROSITE" id="PS01180">
    <property type="entry name" value="CUB"/>
    <property type="match status" value="1"/>
</dbReference>
<evidence type="ECO:0000313" key="6">
    <source>
        <dbReference type="RefSeq" id="XP_014676036.1"/>
    </source>
</evidence>
<proteinExistence type="predicted"/>
<dbReference type="SUPFAM" id="SSF49854">
    <property type="entry name" value="Spermadhesin, CUB domain"/>
    <property type="match status" value="1"/>
</dbReference>
<dbReference type="InterPro" id="IPR002172">
    <property type="entry name" value="LDrepeatLR_classA_rpt"/>
</dbReference>
<feature type="disulfide bond" evidence="2">
    <location>
        <begin position="121"/>
        <end position="139"/>
    </location>
</feature>
<dbReference type="GeneID" id="106816015"/>
<dbReference type="InterPro" id="IPR000859">
    <property type="entry name" value="CUB_dom"/>
</dbReference>
<reference evidence="6" key="1">
    <citation type="submission" date="2025-08" db="UniProtKB">
        <authorList>
            <consortium name="RefSeq"/>
        </authorList>
    </citation>
    <scope>IDENTIFICATION</scope>
</reference>
<evidence type="ECO:0000256" key="3">
    <source>
        <dbReference type="SAM" id="Phobius"/>
    </source>
</evidence>
<evidence type="ECO:0000256" key="1">
    <source>
        <dbReference type="ARBA" id="ARBA00023157"/>
    </source>
</evidence>
<gene>
    <name evidence="6" type="primary">LOC106816015</name>
</gene>
<dbReference type="SUPFAM" id="SSF57424">
    <property type="entry name" value="LDL receptor-like module"/>
    <property type="match status" value="1"/>
</dbReference>
<keyword evidence="1 2" id="KW-1015">Disulfide bond</keyword>
<dbReference type="Gene3D" id="2.60.120.290">
    <property type="entry name" value="Spermadhesin, CUB domain"/>
    <property type="match status" value="1"/>
</dbReference>
<comment type="caution">
    <text evidence="2">Lacks conserved residue(s) required for the propagation of feature annotation.</text>
</comment>
<feature type="disulfide bond" evidence="2">
    <location>
        <begin position="133"/>
        <end position="148"/>
    </location>
</feature>
<evidence type="ECO:0000256" key="2">
    <source>
        <dbReference type="PROSITE-ProRule" id="PRU00124"/>
    </source>
</evidence>
<dbReference type="InterPro" id="IPR036055">
    <property type="entry name" value="LDL_receptor-like_sf"/>
</dbReference>
<evidence type="ECO:0000259" key="4">
    <source>
        <dbReference type="PROSITE" id="PS01180"/>
    </source>
</evidence>
<keyword evidence="5" id="KW-1185">Reference proteome</keyword>
<dbReference type="InterPro" id="IPR023415">
    <property type="entry name" value="LDLR_class-A_CS"/>
</dbReference>
<name>A0ABM1EV15_PRICU</name>